<dbReference type="InterPro" id="IPR037523">
    <property type="entry name" value="VOC_core"/>
</dbReference>
<dbReference type="GO" id="GO:0051213">
    <property type="term" value="F:dioxygenase activity"/>
    <property type="evidence" value="ECO:0007669"/>
    <property type="project" value="UniProtKB-KW"/>
</dbReference>
<keyword evidence="1" id="KW-0479">Metal-binding</keyword>
<organism evidence="3 4">
    <name type="scientific">Cryptosporangium aurantiacum</name>
    <dbReference type="NCBI Taxonomy" id="134849"/>
    <lineage>
        <taxon>Bacteria</taxon>
        <taxon>Bacillati</taxon>
        <taxon>Actinomycetota</taxon>
        <taxon>Actinomycetes</taxon>
        <taxon>Cryptosporangiales</taxon>
        <taxon>Cryptosporangiaceae</taxon>
        <taxon>Cryptosporangium</taxon>
    </lineage>
</organism>
<dbReference type="Gene3D" id="3.10.180.10">
    <property type="entry name" value="2,3-Dihydroxybiphenyl 1,2-Dioxygenase, domain 1"/>
    <property type="match status" value="2"/>
</dbReference>
<evidence type="ECO:0000259" key="2">
    <source>
        <dbReference type="PROSITE" id="PS51819"/>
    </source>
</evidence>
<dbReference type="GO" id="GO:0046491">
    <property type="term" value="P:L-methylmalonyl-CoA metabolic process"/>
    <property type="evidence" value="ECO:0007669"/>
    <property type="project" value="TreeGrafter"/>
</dbReference>
<dbReference type="RefSeq" id="WP_073256149.1">
    <property type="nucleotide sequence ID" value="NZ_FRCS01000003.1"/>
</dbReference>
<dbReference type="InterPro" id="IPR029068">
    <property type="entry name" value="Glyas_Bleomycin-R_OHBP_Dase"/>
</dbReference>
<dbReference type="GO" id="GO:0004493">
    <property type="term" value="F:methylmalonyl-CoA epimerase activity"/>
    <property type="evidence" value="ECO:0007669"/>
    <property type="project" value="TreeGrafter"/>
</dbReference>
<evidence type="ECO:0000313" key="4">
    <source>
        <dbReference type="Proteomes" id="UP000184440"/>
    </source>
</evidence>
<dbReference type="InterPro" id="IPR051785">
    <property type="entry name" value="MMCE/EMCE_epimerase"/>
</dbReference>
<sequence>MSTPTTTEVVLAHAALHCNLNTVDLAAAEAFYTEALGLRARMRSISVSTDGTPMGLGPDTASTTAFLWDHRGPRAAPALELVGWERPATVPAETAPRGFVAVGFRVNSLPAAGDRLRSAGAAVDEVPPVPVRGSLRSALRTVDPDGVTVEIVEVADADDSTAALSHLRVYCTDLARATGWYEGIGFVVGATGAGTASVALPEDPTFSLELTEHPAAPQTDRAANTQGLYRIALAVDDVRAAHAVLAERTDGVPEPVFIPMPDIPTGGFTVLFLADPDGAVVELVERPRSAVRRPVLPV</sequence>
<dbReference type="CDD" id="cd06587">
    <property type="entry name" value="VOC"/>
    <property type="match status" value="2"/>
</dbReference>
<dbReference type="EMBL" id="FRCS01000003">
    <property type="protein sequence ID" value="SHN16306.1"/>
    <property type="molecule type" value="Genomic_DNA"/>
</dbReference>
<evidence type="ECO:0000313" key="3">
    <source>
        <dbReference type="EMBL" id="SHN16306.1"/>
    </source>
</evidence>
<gene>
    <name evidence="3" type="ORF">SAMN05443668_103345</name>
</gene>
<reference evidence="3 4" key="1">
    <citation type="submission" date="2016-11" db="EMBL/GenBank/DDBJ databases">
        <authorList>
            <person name="Jaros S."/>
            <person name="Januszkiewicz K."/>
            <person name="Wedrychowicz H."/>
        </authorList>
    </citation>
    <scope>NUCLEOTIDE SEQUENCE [LARGE SCALE GENOMIC DNA]</scope>
    <source>
        <strain evidence="3 4">DSM 46144</strain>
    </source>
</reference>
<protein>
    <submittedName>
        <fullName evidence="3">Catechol 2,3-dioxygenase</fullName>
    </submittedName>
</protein>
<dbReference type="OrthoDB" id="317332at2"/>
<dbReference type="STRING" id="134849.SAMN05443668_103345"/>
<keyword evidence="3" id="KW-0560">Oxidoreductase</keyword>
<dbReference type="PROSITE" id="PS51819">
    <property type="entry name" value="VOC"/>
    <property type="match status" value="2"/>
</dbReference>
<feature type="domain" description="VOC" evidence="2">
    <location>
        <begin position="14"/>
        <end position="154"/>
    </location>
</feature>
<proteinExistence type="predicted"/>
<name>A0A1M7PGV5_9ACTN</name>
<keyword evidence="4" id="KW-1185">Reference proteome</keyword>
<dbReference type="Proteomes" id="UP000184440">
    <property type="component" value="Unassembled WGS sequence"/>
</dbReference>
<evidence type="ECO:0000256" key="1">
    <source>
        <dbReference type="ARBA" id="ARBA00022723"/>
    </source>
</evidence>
<dbReference type="PANTHER" id="PTHR43048">
    <property type="entry name" value="METHYLMALONYL-COA EPIMERASE"/>
    <property type="match status" value="1"/>
</dbReference>
<accession>A0A1M7PGV5</accession>
<dbReference type="Pfam" id="PF00903">
    <property type="entry name" value="Glyoxalase"/>
    <property type="match status" value="2"/>
</dbReference>
<dbReference type="GO" id="GO:0046872">
    <property type="term" value="F:metal ion binding"/>
    <property type="evidence" value="ECO:0007669"/>
    <property type="project" value="UniProtKB-KW"/>
</dbReference>
<dbReference type="SUPFAM" id="SSF54593">
    <property type="entry name" value="Glyoxalase/Bleomycin resistance protein/Dihydroxybiphenyl dioxygenase"/>
    <property type="match status" value="2"/>
</dbReference>
<dbReference type="AlphaFoldDB" id="A0A1M7PGV5"/>
<feature type="domain" description="VOC" evidence="2">
    <location>
        <begin position="163"/>
        <end position="286"/>
    </location>
</feature>
<dbReference type="InterPro" id="IPR004360">
    <property type="entry name" value="Glyas_Fos-R_dOase_dom"/>
</dbReference>
<dbReference type="PANTHER" id="PTHR43048:SF3">
    <property type="entry name" value="METHYLMALONYL-COA EPIMERASE, MITOCHONDRIAL"/>
    <property type="match status" value="1"/>
</dbReference>
<keyword evidence="3" id="KW-0223">Dioxygenase</keyword>